<evidence type="ECO:0000256" key="1">
    <source>
        <dbReference type="SAM" id="Phobius"/>
    </source>
</evidence>
<keyword evidence="1" id="KW-0812">Transmembrane</keyword>
<feature type="non-terminal residue" evidence="2">
    <location>
        <position position="70"/>
    </location>
</feature>
<dbReference type="AlphaFoldDB" id="A0A0F9I5I6"/>
<sequence>MKRLKILILIFWVTLSIPLAYFVLRTYRGLEQEEVATMSYFADTFFDEIEQALTSIVKLEEGRAIDEYNY</sequence>
<dbReference type="EMBL" id="LAZR01015033">
    <property type="protein sequence ID" value="KKM14924.1"/>
    <property type="molecule type" value="Genomic_DNA"/>
</dbReference>
<evidence type="ECO:0000313" key="2">
    <source>
        <dbReference type="EMBL" id="KKM14924.1"/>
    </source>
</evidence>
<name>A0A0F9I5I6_9ZZZZ</name>
<organism evidence="2">
    <name type="scientific">marine sediment metagenome</name>
    <dbReference type="NCBI Taxonomy" id="412755"/>
    <lineage>
        <taxon>unclassified sequences</taxon>
        <taxon>metagenomes</taxon>
        <taxon>ecological metagenomes</taxon>
    </lineage>
</organism>
<reference evidence="2" key="1">
    <citation type="journal article" date="2015" name="Nature">
        <title>Complex archaea that bridge the gap between prokaryotes and eukaryotes.</title>
        <authorList>
            <person name="Spang A."/>
            <person name="Saw J.H."/>
            <person name="Jorgensen S.L."/>
            <person name="Zaremba-Niedzwiedzka K."/>
            <person name="Martijn J."/>
            <person name="Lind A.E."/>
            <person name="van Eijk R."/>
            <person name="Schleper C."/>
            <person name="Guy L."/>
            <person name="Ettema T.J."/>
        </authorList>
    </citation>
    <scope>NUCLEOTIDE SEQUENCE</scope>
</reference>
<proteinExistence type="predicted"/>
<keyword evidence="1" id="KW-1133">Transmembrane helix</keyword>
<protein>
    <submittedName>
        <fullName evidence="2">Uncharacterized protein</fullName>
    </submittedName>
</protein>
<comment type="caution">
    <text evidence="2">The sequence shown here is derived from an EMBL/GenBank/DDBJ whole genome shotgun (WGS) entry which is preliminary data.</text>
</comment>
<feature type="transmembrane region" description="Helical" evidence="1">
    <location>
        <begin position="6"/>
        <end position="24"/>
    </location>
</feature>
<accession>A0A0F9I5I6</accession>
<gene>
    <name evidence="2" type="ORF">LCGC14_1701190</name>
</gene>
<keyword evidence="1" id="KW-0472">Membrane</keyword>